<proteinExistence type="predicted"/>
<gene>
    <name evidence="1" type="ORF">JHL16_01845</name>
</gene>
<dbReference type="EMBL" id="JAENHL010000004">
    <property type="protein sequence ID" value="MBK1865079.1"/>
    <property type="molecule type" value="Genomic_DNA"/>
</dbReference>
<evidence type="ECO:0000313" key="1">
    <source>
        <dbReference type="EMBL" id="MBK1865079.1"/>
    </source>
</evidence>
<name>A0ACC5QXJ1_9HYPH</name>
<evidence type="ECO:0000313" key="2">
    <source>
        <dbReference type="Proteomes" id="UP000616151"/>
    </source>
</evidence>
<comment type="caution">
    <text evidence="1">The sequence shown here is derived from an EMBL/GenBank/DDBJ whole genome shotgun (WGS) entry which is preliminary data.</text>
</comment>
<keyword evidence="2" id="KW-1185">Reference proteome</keyword>
<sequence>MTLYSLDDATPELPPENEFWVAPTAVLVGKVKLERNAGIWFGAVLRGDNELILIGEGSNIQDGCVLHTDMGAPLTVGRHCTIGHKAILHGCTIGDNTLIGMGATILNHAKIGRNCLIGANALIAEGKVIPDNSLVMGAPGKVVREVSTEMAEKLKESAKNYVKNWRRFAAGMREIPGE</sequence>
<accession>A0ACC5QXJ1</accession>
<dbReference type="Proteomes" id="UP000616151">
    <property type="component" value="Unassembled WGS sequence"/>
</dbReference>
<reference evidence="1" key="1">
    <citation type="submission" date="2021-01" db="EMBL/GenBank/DDBJ databases">
        <authorList>
            <person name="Sun Q."/>
        </authorList>
    </citation>
    <scope>NUCLEOTIDE SEQUENCE</scope>
    <source>
        <strain evidence="1">YIM B02566</strain>
    </source>
</reference>
<organism evidence="1 2">
    <name type="scientific">Taklimakanibacter albus</name>
    <dbReference type="NCBI Taxonomy" id="2800327"/>
    <lineage>
        <taxon>Bacteria</taxon>
        <taxon>Pseudomonadati</taxon>
        <taxon>Pseudomonadota</taxon>
        <taxon>Alphaproteobacteria</taxon>
        <taxon>Hyphomicrobiales</taxon>
        <taxon>Aestuariivirgaceae</taxon>
        <taxon>Taklimakanibacter</taxon>
    </lineage>
</organism>
<protein>
    <submittedName>
        <fullName evidence="1">Gamma carbonic anhydrase family protein</fullName>
    </submittedName>
</protein>